<evidence type="ECO:0000313" key="1">
    <source>
        <dbReference type="EMBL" id="RTR38935.1"/>
    </source>
</evidence>
<dbReference type="Proteomes" id="UP000267448">
    <property type="component" value="Unassembled WGS sequence"/>
</dbReference>
<protein>
    <recommendedName>
        <fullName evidence="3">Lipoprotein</fullName>
    </recommendedName>
</protein>
<sequence>MKKISFSLILVLLIGCTQYPESAIITDSDLKKDYLENSYSIALDSNWFVNWQREHDFYDQTINGSKNLERAINFSNELDDIGIKLTSEQKERLSEIGLRKDNKQSFDKYKKGHERTLNENTRRYETAVKNKEILEDIQMPLIRLEQAQGEMLDKASKISDEGRETLEVVEKFFFQNRSYLKNHNVAYQLRKRNYIKGESFKSTVKVGAECPNQYRNEKGRVEYGFMYLTTIKYDEVELCSYLNVISTYYVGEQDRKEDVRLVLSLKTLPELKKVAIKSAHHFIVSAYLERKAKSIFRDNGYNNEQLRGARIGNSNKFIKCNNYGTYDTLYLNRDDYIEATLREPNLALQCVKSSQESYDKIDINSYHAYLATMLLSEITQVDEMVINKSLIFNSLKMSPIQDDNSFKVFEQDALTLIINNHKKSEYIEINPQDFIGNKTAMLKGNPSKDIKEVFNIRL</sequence>
<name>A0A431WUL0_9GAMM</name>
<proteinExistence type="predicted"/>
<dbReference type="EMBL" id="RXNU01000005">
    <property type="protein sequence ID" value="RTR38935.1"/>
    <property type="molecule type" value="Genomic_DNA"/>
</dbReference>
<evidence type="ECO:0000313" key="2">
    <source>
        <dbReference type="Proteomes" id="UP000267448"/>
    </source>
</evidence>
<evidence type="ECO:0008006" key="3">
    <source>
        <dbReference type="Google" id="ProtNLM"/>
    </source>
</evidence>
<reference evidence="1 2" key="1">
    <citation type="submission" date="2018-12" db="EMBL/GenBank/DDBJ databases">
        <authorList>
            <person name="Yu L."/>
        </authorList>
    </citation>
    <scope>NUCLEOTIDE SEQUENCE [LARGE SCALE GENOMIC DNA]</scope>
    <source>
        <strain evidence="1 2">HAW-EB2</strain>
    </source>
</reference>
<comment type="caution">
    <text evidence="1">The sequence shown here is derived from an EMBL/GenBank/DDBJ whole genome shotgun (WGS) entry which is preliminary data.</text>
</comment>
<dbReference type="PROSITE" id="PS51257">
    <property type="entry name" value="PROKAR_LIPOPROTEIN"/>
    <property type="match status" value="1"/>
</dbReference>
<organism evidence="1 2">
    <name type="scientific">Shewanella canadensis</name>
    <dbReference type="NCBI Taxonomy" id="271096"/>
    <lineage>
        <taxon>Bacteria</taxon>
        <taxon>Pseudomonadati</taxon>
        <taxon>Pseudomonadota</taxon>
        <taxon>Gammaproteobacteria</taxon>
        <taxon>Alteromonadales</taxon>
        <taxon>Shewanellaceae</taxon>
        <taxon>Shewanella</taxon>
    </lineage>
</organism>
<dbReference type="RefSeq" id="WP_126520543.1">
    <property type="nucleotide sequence ID" value="NZ_RXNU01000005.1"/>
</dbReference>
<dbReference type="AlphaFoldDB" id="A0A431WUL0"/>
<accession>A0A431WUL0</accession>
<gene>
    <name evidence="1" type="ORF">EKG38_12350</name>
</gene>
<keyword evidence="2" id="KW-1185">Reference proteome</keyword>